<evidence type="ECO:0000256" key="1">
    <source>
        <dbReference type="SAM" id="Coils"/>
    </source>
</evidence>
<keyword evidence="4" id="KW-1185">Reference proteome</keyword>
<dbReference type="RefSeq" id="WP_317277069.1">
    <property type="nucleotide sequence ID" value="NZ_JAWJWH010000022.1"/>
</dbReference>
<keyword evidence="1" id="KW-0175">Coiled coil</keyword>
<evidence type="ECO:0000313" key="4">
    <source>
        <dbReference type="Proteomes" id="UP001187203"/>
    </source>
</evidence>
<name>A0ABU3YVI8_9HYPH</name>
<comment type="caution">
    <text evidence="3">The sequence shown here is derived from an EMBL/GenBank/DDBJ whole genome shotgun (WGS) entry which is preliminary data.</text>
</comment>
<gene>
    <name evidence="3" type="ORF">R1523_30565</name>
</gene>
<feature type="coiled-coil region" evidence="1">
    <location>
        <begin position="89"/>
        <end position="119"/>
    </location>
</feature>
<organism evidence="3 4">
    <name type="scientific">Rhizobium brockwellii</name>
    <dbReference type="NCBI Taxonomy" id="3019932"/>
    <lineage>
        <taxon>Bacteria</taxon>
        <taxon>Pseudomonadati</taxon>
        <taxon>Pseudomonadota</taxon>
        <taxon>Alphaproteobacteria</taxon>
        <taxon>Hyphomicrobiales</taxon>
        <taxon>Rhizobiaceae</taxon>
        <taxon>Rhizobium/Agrobacterium group</taxon>
        <taxon>Rhizobium</taxon>
    </lineage>
</organism>
<accession>A0ABU3YVI8</accession>
<dbReference type="EMBL" id="JAWJWI010000021">
    <property type="protein sequence ID" value="MDV4189855.1"/>
    <property type="molecule type" value="Genomic_DNA"/>
</dbReference>
<evidence type="ECO:0000313" key="3">
    <source>
        <dbReference type="EMBL" id="MDV4189855.1"/>
    </source>
</evidence>
<evidence type="ECO:0000256" key="2">
    <source>
        <dbReference type="SAM" id="MobiDB-lite"/>
    </source>
</evidence>
<feature type="region of interest" description="Disordered" evidence="2">
    <location>
        <begin position="213"/>
        <end position="241"/>
    </location>
</feature>
<reference evidence="4" key="1">
    <citation type="journal article" date="2023" name="Int. J. Mol. Sci.">
        <title>Genomic and Metabolic Characterization of Plant Growth-Promoting Rhizobacteria Isolated from Nodules of Clovers Grown in Non-Farmed Soil.</title>
        <authorList>
            <person name="Wojcik M."/>
            <person name="Koper P."/>
            <person name="Zebracki K."/>
            <person name="Marczak M."/>
            <person name="Mazur A."/>
        </authorList>
    </citation>
    <scope>NUCLEOTIDE SEQUENCE [LARGE SCALE GENOMIC DNA]</scope>
    <source>
        <strain evidence="4">KB12</strain>
    </source>
</reference>
<sequence>MDSILQGLGGRGQKDDLDRDRFRNRLASAFWRFEDFDSAAARPKTEAAEWAQRSRARMLFDAKMVMLEALDDAAPEIGLELPSSDDEAAMALERGLSEMQREIDDIRSAIAVIERYEKQHLQLADGIRERLAVVTPKTSERDTRARNLLWFDIFKVCCEALGLHYREVGMMDQPGPQPKTEGYLIQCIIQNAWEIYSGELASERAIATEIRKLKKNKDLPKKTPRSTATEGRKRGSKISGK</sequence>
<protein>
    <submittedName>
        <fullName evidence="3">Uncharacterized protein</fullName>
    </submittedName>
</protein>
<proteinExistence type="predicted"/>
<dbReference type="Proteomes" id="UP001187203">
    <property type="component" value="Unassembled WGS sequence"/>
</dbReference>